<accession>A0A381FL00</accession>
<evidence type="ECO:0000313" key="2">
    <source>
        <dbReference type="Proteomes" id="UP000254282"/>
    </source>
</evidence>
<proteinExistence type="predicted"/>
<dbReference type="RefSeq" id="WP_147293615.1">
    <property type="nucleotide sequence ID" value="NZ_UFVR01000004.1"/>
</dbReference>
<sequence length="127" mass="14879">MDLLHQEHINKIENCPLHSQNGELKLYRWVNKDKLLNSFIPNGIRPKHSTTCLAWGLSTFNSKDSAIQELNNLSKSIRRKYNAIAWCNVKDDDGVKHQSGNKRHHYTFYPKINFDLINNFQVIEDEN</sequence>
<evidence type="ECO:0000313" key="1">
    <source>
        <dbReference type="EMBL" id="SUX47187.1"/>
    </source>
</evidence>
<name>A0A381FL00_9FLAO</name>
<dbReference type="Proteomes" id="UP000254282">
    <property type="component" value="Unassembled WGS sequence"/>
</dbReference>
<gene>
    <name evidence="1" type="ORF">NCTC13532_02748</name>
</gene>
<dbReference type="EMBL" id="UFVR01000004">
    <property type="protein sequence ID" value="SUX47187.1"/>
    <property type="molecule type" value="Genomic_DNA"/>
</dbReference>
<protein>
    <submittedName>
        <fullName evidence="1">Uncharacterized protein</fullName>
    </submittedName>
</protein>
<organism evidence="1 2">
    <name type="scientific">Chryseobacterium indoltheticum</name>
    <dbReference type="NCBI Taxonomy" id="254"/>
    <lineage>
        <taxon>Bacteria</taxon>
        <taxon>Pseudomonadati</taxon>
        <taxon>Bacteroidota</taxon>
        <taxon>Flavobacteriia</taxon>
        <taxon>Flavobacteriales</taxon>
        <taxon>Weeksellaceae</taxon>
        <taxon>Chryseobacterium group</taxon>
        <taxon>Chryseobacterium</taxon>
    </lineage>
</organism>
<dbReference type="AlphaFoldDB" id="A0A381FL00"/>
<reference evidence="1 2" key="1">
    <citation type="submission" date="2018-06" db="EMBL/GenBank/DDBJ databases">
        <authorList>
            <consortium name="Pathogen Informatics"/>
            <person name="Doyle S."/>
        </authorList>
    </citation>
    <scope>NUCLEOTIDE SEQUENCE [LARGE SCALE GENOMIC DNA]</scope>
    <source>
        <strain evidence="1 2">NCTC13532</strain>
    </source>
</reference>